<keyword evidence="2" id="KW-1185">Reference proteome</keyword>
<dbReference type="EMBL" id="JAPQKS010000009">
    <property type="protein sequence ID" value="KAJ5215126.1"/>
    <property type="molecule type" value="Genomic_DNA"/>
</dbReference>
<dbReference type="AlphaFoldDB" id="A0A9W9N8E7"/>
<comment type="caution">
    <text evidence="1">The sequence shown here is derived from an EMBL/GenBank/DDBJ whole genome shotgun (WGS) entry which is preliminary data.</text>
</comment>
<proteinExistence type="predicted"/>
<dbReference type="GeneID" id="83207404"/>
<dbReference type="RefSeq" id="XP_058325623.1">
    <property type="nucleotide sequence ID" value="XM_058480100.1"/>
</dbReference>
<protein>
    <submittedName>
        <fullName evidence="1">Uncharacterized protein</fullName>
    </submittedName>
</protein>
<dbReference type="Proteomes" id="UP001150941">
    <property type="component" value="Unassembled WGS sequence"/>
</dbReference>
<accession>A0A9W9N8E7</accession>
<sequence>MLARAAVSLQTSMNLTLFKRQMIAFSPFGLSPLGSMTKSHLVLTAVHDYSHYRLLTHDVYDSTLLQPCPDGTYPS</sequence>
<name>A0A9W9N8E7_9EURO</name>
<gene>
    <name evidence="1" type="ORF">N7468_010805</name>
</gene>
<organism evidence="1 2">
    <name type="scientific">Penicillium chermesinum</name>
    <dbReference type="NCBI Taxonomy" id="63820"/>
    <lineage>
        <taxon>Eukaryota</taxon>
        <taxon>Fungi</taxon>
        <taxon>Dikarya</taxon>
        <taxon>Ascomycota</taxon>
        <taxon>Pezizomycotina</taxon>
        <taxon>Eurotiomycetes</taxon>
        <taxon>Eurotiomycetidae</taxon>
        <taxon>Eurotiales</taxon>
        <taxon>Aspergillaceae</taxon>
        <taxon>Penicillium</taxon>
    </lineage>
</organism>
<reference evidence="1" key="2">
    <citation type="journal article" date="2023" name="IMA Fungus">
        <title>Comparative genomic study of the Penicillium genus elucidates a diverse pangenome and 15 lateral gene transfer events.</title>
        <authorList>
            <person name="Petersen C."/>
            <person name="Sorensen T."/>
            <person name="Nielsen M.R."/>
            <person name="Sondergaard T.E."/>
            <person name="Sorensen J.L."/>
            <person name="Fitzpatrick D.A."/>
            <person name="Frisvad J.C."/>
            <person name="Nielsen K.L."/>
        </authorList>
    </citation>
    <scope>NUCLEOTIDE SEQUENCE</scope>
    <source>
        <strain evidence="1">IBT 19713</strain>
    </source>
</reference>
<evidence type="ECO:0000313" key="2">
    <source>
        <dbReference type="Proteomes" id="UP001150941"/>
    </source>
</evidence>
<evidence type="ECO:0000313" key="1">
    <source>
        <dbReference type="EMBL" id="KAJ5215126.1"/>
    </source>
</evidence>
<reference evidence="1" key="1">
    <citation type="submission" date="2022-11" db="EMBL/GenBank/DDBJ databases">
        <authorList>
            <person name="Petersen C."/>
        </authorList>
    </citation>
    <scope>NUCLEOTIDE SEQUENCE</scope>
    <source>
        <strain evidence="1">IBT 19713</strain>
    </source>
</reference>